<accession>A0A392UBQ7</accession>
<reference evidence="1 2" key="1">
    <citation type="journal article" date="2018" name="Front. Plant Sci.">
        <title>Red Clover (Trifolium pratense) and Zigzag Clover (T. medium) - A Picture of Genomic Similarities and Differences.</title>
        <authorList>
            <person name="Dluhosova J."/>
            <person name="Istvanek J."/>
            <person name="Nedelnik J."/>
            <person name="Repkova J."/>
        </authorList>
    </citation>
    <scope>NUCLEOTIDE SEQUENCE [LARGE SCALE GENOMIC DNA]</scope>
    <source>
        <strain evidence="2">cv. 10/8</strain>
        <tissue evidence="1">Leaf</tissue>
    </source>
</reference>
<evidence type="ECO:0000313" key="1">
    <source>
        <dbReference type="EMBL" id="MCI69165.1"/>
    </source>
</evidence>
<dbReference type="EMBL" id="LXQA010750468">
    <property type="protein sequence ID" value="MCI69165.1"/>
    <property type="molecule type" value="Genomic_DNA"/>
</dbReference>
<keyword evidence="1" id="KW-0418">Kinase</keyword>
<name>A0A392UBQ7_9FABA</name>
<keyword evidence="2" id="KW-1185">Reference proteome</keyword>
<comment type="caution">
    <text evidence="1">The sequence shown here is derived from an EMBL/GenBank/DDBJ whole genome shotgun (WGS) entry which is preliminary data.</text>
</comment>
<dbReference type="InterPro" id="IPR045272">
    <property type="entry name" value="ANXUR1/2-like"/>
</dbReference>
<dbReference type="PANTHER" id="PTHR34590">
    <property type="entry name" value="OS03G0124300 PROTEIN-RELATED"/>
    <property type="match status" value="1"/>
</dbReference>
<feature type="non-terminal residue" evidence="1">
    <location>
        <position position="68"/>
    </location>
</feature>
<dbReference type="AlphaFoldDB" id="A0A392UBQ7"/>
<proteinExistence type="predicted"/>
<keyword evidence="1" id="KW-0675">Receptor</keyword>
<keyword evidence="1" id="KW-0808">Transferase</keyword>
<dbReference type="GO" id="GO:0004714">
    <property type="term" value="F:transmembrane receptor protein tyrosine kinase activity"/>
    <property type="evidence" value="ECO:0007669"/>
    <property type="project" value="InterPro"/>
</dbReference>
<protein>
    <submittedName>
        <fullName evidence="1">Receptor-like protein kinase feronia</fullName>
    </submittedName>
</protein>
<organism evidence="1 2">
    <name type="scientific">Trifolium medium</name>
    <dbReference type="NCBI Taxonomy" id="97028"/>
    <lineage>
        <taxon>Eukaryota</taxon>
        <taxon>Viridiplantae</taxon>
        <taxon>Streptophyta</taxon>
        <taxon>Embryophyta</taxon>
        <taxon>Tracheophyta</taxon>
        <taxon>Spermatophyta</taxon>
        <taxon>Magnoliopsida</taxon>
        <taxon>eudicotyledons</taxon>
        <taxon>Gunneridae</taxon>
        <taxon>Pentapetalae</taxon>
        <taxon>rosids</taxon>
        <taxon>fabids</taxon>
        <taxon>Fabales</taxon>
        <taxon>Fabaceae</taxon>
        <taxon>Papilionoideae</taxon>
        <taxon>50 kb inversion clade</taxon>
        <taxon>NPAAA clade</taxon>
        <taxon>Hologalegina</taxon>
        <taxon>IRL clade</taxon>
        <taxon>Trifolieae</taxon>
        <taxon>Trifolium</taxon>
    </lineage>
</organism>
<sequence length="68" mass="7694">MSGGPGVPIYKDFIVMVPKDSDAKQDLWLDLHPYKYSKPEYYNAYLNGVEIFKLSNVDKKNLAGLNPS</sequence>
<dbReference type="PANTHER" id="PTHR34590:SF5">
    <property type="entry name" value="OS04G0586500 PROTEIN"/>
    <property type="match status" value="1"/>
</dbReference>
<dbReference type="Proteomes" id="UP000265520">
    <property type="component" value="Unassembled WGS sequence"/>
</dbReference>
<evidence type="ECO:0000313" key="2">
    <source>
        <dbReference type="Proteomes" id="UP000265520"/>
    </source>
</evidence>